<dbReference type="Pfam" id="PF07686">
    <property type="entry name" value="V-set"/>
    <property type="match status" value="2"/>
</dbReference>
<dbReference type="AlphaFoldDB" id="A0A671TDI9"/>
<protein>
    <recommendedName>
        <fullName evidence="2">Immunoglobulin domain-containing protein</fullName>
    </recommendedName>
</protein>
<dbReference type="InterPro" id="IPR036179">
    <property type="entry name" value="Ig-like_dom_sf"/>
</dbReference>
<feature type="domain" description="Immunoglobulin" evidence="2">
    <location>
        <begin position="200"/>
        <end position="315"/>
    </location>
</feature>
<organism evidence="3 4">
    <name type="scientific">Sinocyclocheilus anshuiensis</name>
    <dbReference type="NCBI Taxonomy" id="1608454"/>
    <lineage>
        <taxon>Eukaryota</taxon>
        <taxon>Metazoa</taxon>
        <taxon>Chordata</taxon>
        <taxon>Craniata</taxon>
        <taxon>Vertebrata</taxon>
        <taxon>Euteleostomi</taxon>
        <taxon>Actinopterygii</taxon>
        <taxon>Neopterygii</taxon>
        <taxon>Teleostei</taxon>
        <taxon>Ostariophysi</taxon>
        <taxon>Cypriniformes</taxon>
        <taxon>Cyprinidae</taxon>
        <taxon>Cyprininae</taxon>
        <taxon>Sinocyclocheilus</taxon>
    </lineage>
</organism>
<proteinExistence type="predicted"/>
<name>A0A671TDI9_9TELE</name>
<dbReference type="Ensembl" id="ENSSANT00000112763.1">
    <property type="protein sequence ID" value="ENSSANP00000106268.1"/>
    <property type="gene ID" value="ENSSANG00000051960.1"/>
</dbReference>
<keyword evidence="4" id="KW-1185">Reference proteome</keyword>
<reference evidence="3" key="1">
    <citation type="submission" date="2025-08" db="UniProtKB">
        <authorList>
            <consortium name="Ensembl"/>
        </authorList>
    </citation>
    <scope>IDENTIFICATION</scope>
</reference>
<dbReference type="InterPro" id="IPR013106">
    <property type="entry name" value="Ig_V-set"/>
</dbReference>
<dbReference type="PANTHER" id="PTHR21063:SF4">
    <property type="entry name" value="CD48 ANTIGEN-RELATED"/>
    <property type="match status" value="1"/>
</dbReference>
<feature type="domain" description="Immunoglobulin" evidence="2">
    <location>
        <begin position="19"/>
        <end position="109"/>
    </location>
</feature>
<accession>A0A671TDI9</accession>
<dbReference type="SMART" id="SM00409">
    <property type="entry name" value="IG"/>
    <property type="match status" value="3"/>
</dbReference>
<feature type="signal peptide" evidence="1">
    <location>
        <begin position="1"/>
        <end position="21"/>
    </location>
</feature>
<feature type="chain" id="PRO_5025523109" description="Immunoglobulin domain-containing protein" evidence="1">
    <location>
        <begin position="22"/>
        <end position="328"/>
    </location>
</feature>
<evidence type="ECO:0000256" key="1">
    <source>
        <dbReference type="SAM" id="SignalP"/>
    </source>
</evidence>
<dbReference type="InterPro" id="IPR013783">
    <property type="entry name" value="Ig-like_fold"/>
</dbReference>
<evidence type="ECO:0000313" key="4">
    <source>
        <dbReference type="Proteomes" id="UP000472260"/>
    </source>
</evidence>
<evidence type="ECO:0000313" key="3">
    <source>
        <dbReference type="Ensembl" id="ENSSANP00000106268.1"/>
    </source>
</evidence>
<dbReference type="InterPro" id="IPR003599">
    <property type="entry name" value="Ig_sub"/>
</dbReference>
<reference evidence="3" key="2">
    <citation type="submission" date="2025-09" db="UniProtKB">
        <authorList>
            <consortium name="Ensembl"/>
        </authorList>
    </citation>
    <scope>IDENTIFICATION</scope>
</reference>
<dbReference type="SUPFAM" id="SSF48726">
    <property type="entry name" value="Immunoglobulin"/>
    <property type="match status" value="3"/>
</dbReference>
<sequence length="328" mass="36404">MQLLIVFVVWKLISNVIFIQSVSVMEGDSVTLNSGLTEIQTDDEIEWRFGHTNLLIAELSMNFKTRLKLDHQTGSLTITNTRTTDSGLYEVKISSSKHTINQRFNVTVSDAVKSVSVTEGDSVSLESGVTEIQTRDVITWHFGHPETHRLKLDHQTGSLTITNTRTTDSGLYTENIKGTKLTIYRFRVTVYGVFADADAVTSVSVTEGDSVSLESGLTEIQTRDLITWTFGHPETRIAQMSKEAGTFSTSDGDAVGFRDRVKLDHQTGCLTITNTRTTDSGLYHINIKGTKPTTYRFSSNNAGNTHQIAVRLKLHNCLRDHLVAVLCT</sequence>
<keyword evidence="1" id="KW-0732">Signal</keyword>
<dbReference type="PANTHER" id="PTHR21063">
    <property type="entry name" value="LFA-3"/>
    <property type="match status" value="1"/>
</dbReference>
<feature type="domain" description="Immunoglobulin" evidence="2">
    <location>
        <begin position="112"/>
        <end position="191"/>
    </location>
</feature>
<evidence type="ECO:0000259" key="2">
    <source>
        <dbReference type="SMART" id="SM00409"/>
    </source>
</evidence>
<dbReference type="Gene3D" id="2.60.40.10">
    <property type="entry name" value="Immunoglobulins"/>
    <property type="match status" value="3"/>
</dbReference>
<dbReference type="Proteomes" id="UP000472260">
    <property type="component" value="Unassembled WGS sequence"/>
</dbReference>